<sequence length="320" mass="37393">MLILINTISNLSKFYLSPWCFVIFAFILILSVIIGAKLYRNNSNRKVKKDLEVTLDELIEMAGYSYDLEQDIFFSNMYAWQRDMGYCRLYDEAAAPLSIIIDCEPIYFEYNDKRWLIEFWKGQYGMATGCEIGVYATDEPNIDVIGLFNGPFYYCVGDDELLQMSFVLTKNGKTLFERSHKHWWLTGFLLGEFSEPSELIMNLYITLDNETMRDEFLKGVLAAGYLQEEIKINANTIGIKFDKAHTNQPFTRGKATDLITQRKNKRLCDEYHELTKEFDNSLDKIKAIQEKAPDMLDKVFCIGKSKELFKSFERIKRYLK</sequence>
<dbReference type="Pfam" id="PF14751">
    <property type="entry name" value="DUF4474"/>
    <property type="match status" value="1"/>
</dbReference>
<dbReference type="RefSeq" id="WP_176759138.1">
    <property type="nucleotide sequence ID" value="NZ_FMUS01000049.1"/>
</dbReference>
<dbReference type="AlphaFoldDB" id="A0A1G5LCX7"/>
<name>A0A1G5LCX7_9FIRM</name>
<evidence type="ECO:0000259" key="2">
    <source>
        <dbReference type="Pfam" id="PF14751"/>
    </source>
</evidence>
<gene>
    <name evidence="3" type="ORF">SAMN03080606_04276</name>
</gene>
<keyword evidence="1" id="KW-0472">Membrane</keyword>
<dbReference type="InterPro" id="IPR029322">
    <property type="entry name" value="DUF4474"/>
</dbReference>
<accession>A0A1G5LCX7</accession>
<evidence type="ECO:0000313" key="4">
    <source>
        <dbReference type="Proteomes" id="UP000198636"/>
    </source>
</evidence>
<keyword evidence="1" id="KW-0812">Transmembrane</keyword>
<keyword evidence="4" id="KW-1185">Reference proteome</keyword>
<dbReference type="EMBL" id="FMUS01000049">
    <property type="protein sequence ID" value="SCZ10321.1"/>
    <property type="molecule type" value="Genomic_DNA"/>
</dbReference>
<proteinExistence type="predicted"/>
<organism evidence="3 4">
    <name type="scientific">Alkaliphilus peptidifermentans DSM 18978</name>
    <dbReference type="NCBI Taxonomy" id="1120976"/>
    <lineage>
        <taxon>Bacteria</taxon>
        <taxon>Bacillati</taxon>
        <taxon>Bacillota</taxon>
        <taxon>Clostridia</taxon>
        <taxon>Peptostreptococcales</taxon>
        <taxon>Natronincolaceae</taxon>
        <taxon>Alkaliphilus</taxon>
    </lineage>
</organism>
<evidence type="ECO:0000313" key="3">
    <source>
        <dbReference type="EMBL" id="SCZ10321.1"/>
    </source>
</evidence>
<feature type="domain" description="DUF4474" evidence="2">
    <location>
        <begin position="55"/>
        <end position="295"/>
    </location>
</feature>
<keyword evidence="1" id="KW-1133">Transmembrane helix</keyword>
<evidence type="ECO:0000256" key="1">
    <source>
        <dbReference type="SAM" id="Phobius"/>
    </source>
</evidence>
<protein>
    <recommendedName>
        <fullName evidence="2">DUF4474 domain-containing protein</fullName>
    </recommendedName>
</protein>
<feature type="transmembrane region" description="Helical" evidence="1">
    <location>
        <begin position="16"/>
        <end position="39"/>
    </location>
</feature>
<dbReference type="Proteomes" id="UP000198636">
    <property type="component" value="Unassembled WGS sequence"/>
</dbReference>
<dbReference type="STRING" id="1120976.SAMN03080606_04276"/>
<reference evidence="3 4" key="1">
    <citation type="submission" date="2016-10" db="EMBL/GenBank/DDBJ databases">
        <authorList>
            <person name="de Groot N.N."/>
        </authorList>
    </citation>
    <scope>NUCLEOTIDE SEQUENCE [LARGE SCALE GENOMIC DNA]</scope>
    <source>
        <strain evidence="3 4">DSM 18978</strain>
    </source>
</reference>